<sequence length="358" mass="40737">MAAESVRLVLQTCDPQLLDLGDSDVTDFSAPVEASNMLLFLTDSRRMQKVLWKQLFVLDSVMSLIEDLKSGSQLLQVPCPKPADGAHGRWKDLKLQYRTSLEETEELLRTQLQKVEEIKEKREKINQLLLRIQQQSAQRETLQSSLLFSHEALRHSEAQLQEVMAKAEVTASHMVDWERIRDDLQVEVSLVQDLMEMTLLSLSPSELLLEIRPGSGRGHDLEPLKVSVKWDPDDTFSLQVSEEVSGLMHVSSSSDLRLVLQEVLQQYSREAQLLTEIQVLRSSFAIDWRPSQRRLVFLKSATVVCELEVEEEYPSRGGVRLLSVQRDGTTQDTGTLQNQEEKLSLTQWLLLLSSSSQV</sequence>
<evidence type="ECO:0000313" key="2">
    <source>
        <dbReference type="EMBL" id="CAL1589117.1"/>
    </source>
</evidence>
<dbReference type="InterPro" id="IPR029092">
    <property type="entry name" value="Zwint-1"/>
</dbReference>
<feature type="coiled-coil region" evidence="1">
    <location>
        <begin position="98"/>
        <end position="145"/>
    </location>
</feature>
<keyword evidence="3" id="KW-1185">Reference proteome</keyword>
<dbReference type="PANTHER" id="PTHR31504">
    <property type="entry name" value="ZW10 INTERACTOR ZWINT"/>
    <property type="match status" value="1"/>
</dbReference>
<dbReference type="GO" id="GO:0000776">
    <property type="term" value="C:kinetochore"/>
    <property type="evidence" value="ECO:0007669"/>
    <property type="project" value="InterPro"/>
</dbReference>
<evidence type="ECO:0000256" key="1">
    <source>
        <dbReference type="SAM" id="Coils"/>
    </source>
</evidence>
<proteinExistence type="predicted"/>
<gene>
    <name evidence="2" type="ORF">KC01_LOCUS18787</name>
</gene>
<dbReference type="PANTHER" id="PTHR31504:SF1">
    <property type="entry name" value="ZW10 INTERACTOR"/>
    <property type="match status" value="1"/>
</dbReference>
<evidence type="ECO:0000313" key="3">
    <source>
        <dbReference type="Proteomes" id="UP001497482"/>
    </source>
</evidence>
<name>A0AAV2KM12_KNICA</name>
<reference evidence="2 3" key="1">
    <citation type="submission" date="2024-04" db="EMBL/GenBank/DDBJ databases">
        <authorList>
            <person name="Waldvogel A.-M."/>
            <person name="Schoenle A."/>
        </authorList>
    </citation>
    <scope>NUCLEOTIDE SEQUENCE [LARGE SCALE GENOMIC DNA]</scope>
</reference>
<organism evidence="2 3">
    <name type="scientific">Knipowitschia caucasica</name>
    <name type="common">Caucasian dwarf goby</name>
    <name type="synonym">Pomatoschistus caucasicus</name>
    <dbReference type="NCBI Taxonomy" id="637954"/>
    <lineage>
        <taxon>Eukaryota</taxon>
        <taxon>Metazoa</taxon>
        <taxon>Chordata</taxon>
        <taxon>Craniata</taxon>
        <taxon>Vertebrata</taxon>
        <taxon>Euteleostomi</taxon>
        <taxon>Actinopterygii</taxon>
        <taxon>Neopterygii</taxon>
        <taxon>Teleostei</taxon>
        <taxon>Neoteleostei</taxon>
        <taxon>Acanthomorphata</taxon>
        <taxon>Gobiaria</taxon>
        <taxon>Gobiiformes</taxon>
        <taxon>Gobioidei</taxon>
        <taxon>Gobiidae</taxon>
        <taxon>Gobiinae</taxon>
        <taxon>Knipowitschia</taxon>
    </lineage>
</organism>
<protein>
    <submittedName>
        <fullName evidence="2">Uncharacterized protein</fullName>
    </submittedName>
</protein>
<keyword evidence="1" id="KW-0175">Coiled coil</keyword>
<dbReference type="AlphaFoldDB" id="A0AAV2KM12"/>
<accession>A0AAV2KM12</accession>
<dbReference type="Proteomes" id="UP001497482">
    <property type="component" value="Chromosome 18"/>
</dbReference>
<dbReference type="EMBL" id="OZ035840">
    <property type="protein sequence ID" value="CAL1589117.1"/>
    <property type="molecule type" value="Genomic_DNA"/>
</dbReference>